<evidence type="ECO:0000256" key="2">
    <source>
        <dbReference type="ARBA" id="ARBA00013836"/>
    </source>
</evidence>
<accession>A0ABR1Y2Q3</accession>
<dbReference type="Gene3D" id="3.40.50.150">
    <property type="entry name" value="Vaccinia Virus protein VP39"/>
    <property type="match status" value="1"/>
</dbReference>
<dbReference type="Proteomes" id="UP001456524">
    <property type="component" value="Unassembled WGS sequence"/>
</dbReference>
<evidence type="ECO:0000256" key="1">
    <source>
        <dbReference type="ARBA" id="ARBA00004173"/>
    </source>
</evidence>
<protein>
    <recommendedName>
        <fullName evidence="2">Mitochondrial transcription factor 1</fullName>
    </recommendedName>
</protein>
<keyword evidence="5" id="KW-0949">S-adenosyl-L-methionine</keyword>
<organism evidence="8 9">
    <name type="scientific">Phyllosticta citrichinensis</name>
    <dbReference type="NCBI Taxonomy" id="1130410"/>
    <lineage>
        <taxon>Eukaryota</taxon>
        <taxon>Fungi</taxon>
        <taxon>Dikarya</taxon>
        <taxon>Ascomycota</taxon>
        <taxon>Pezizomycotina</taxon>
        <taxon>Dothideomycetes</taxon>
        <taxon>Dothideomycetes incertae sedis</taxon>
        <taxon>Botryosphaeriales</taxon>
        <taxon>Phyllostictaceae</taxon>
        <taxon>Phyllosticta</taxon>
    </lineage>
</organism>
<evidence type="ECO:0000256" key="7">
    <source>
        <dbReference type="ARBA" id="ARBA00024915"/>
    </source>
</evidence>
<keyword evidence="3" id="KW-0489">Methyltransferase</keyword>
<evidence type="ECO:0000256" key="5">
    <source>
        <dbReference type="ARBA" id="ARBA00022691"/>
    </source>
</evidence>
<name>A0ABR1Y2Q3_9PEZI</name>
<dbReference type="InterPro" id="IPR023165">
    <property type="entry name" value="rRNA_Ade_diMease-like_C"/>
</dbReference>
<dbReference type="PANTHER" id="PTHR11727:SF17">
    <property type="entry name" value="DIMETHYLADENOSINE TRANSFERASE 1, MITOCHONDRIAL"/>
    <property type="match status" value="1"/>
</dbReference>
<dbReference type="InterPro" id="IPR029063">
    <property type="entry name" value="SAM-dependent_MTases_sf"/>
</dbReference>
<evidence type="ECO:0000313" key="8">
    <source>
        <dbReference type="EMBL" id="KAK8175264.1"/>
    </source>
</evidence>
<comment type="function">
    <text evidence="7">Mitochondrial transcription factor that confers selective promoter recognition on the core subunit of the yeast mitochondrial RNA polymerase. Interacts with DNA in a non-specific manner.</text>
</comment>
<sequence>MRASRALRLNISHGPYFDTGAKAAKSLAVEIGNAIGTVNQPRDPLASHCEVVNLELCTTAADLLAPSLQQFKGCHIIDANPGAGLWSSTINNLLRPKRHVLVEDDARFDPFIDRLLQSDPSYSRVRYDGSHSQSLERVVDEGLVPRPGPSSDPSKPSTSLLVLINLTRGMSMFGGSAVRQKVRRRERTTDLCREAWLRFGIQKDGPVRILAWVEEGTKDALVPRTVTGTSSSIAAQRYANHMHVVAEDYSHTTRADATSKPEWESTWEALKRMEAAGLQIPANRQNPLHKTLLRLGEDWPRTWERFMNTMRKDLDQLDIPVGNKARHPPRRTIAPLLQEGDEVMRLERLAVDDSQPKEVRLAAREEYEKRYAELHRAVTSLASARRLHFNQDMDRQALWRRDPPGSLWDRRPFEPVECRKKDFCTILGRPLSLLDICPKGPAQKHSPFDLLYWERLVSKLLERSAQPLSNAFDMISPGASELIMPKLSVLRDPLRYGSLHPEHVRARMLTIEMLEELVQVWKSWPSRPRHIEDEVLKIETSWISSYTDHKPDSRPGLKPCTP</sequence>
<dbReference type="EMBL" id="JBBWUH010000002">
    <property type="protein sequence ID" value="KAK8175264.1"/>
    <property type="molecule type" value="Genomic_DNA"/>
</dbReference>
<evidence type="ECO:0000256" key="3">
    <source>
        <dbReference type="ARBA" id="ARBA00022603"/>
    </source>
</evidence>
<evidence type="ECO:0000256" key="6">
    <source>
        <dbReference type="ARBA" id="ARBA00022884"/>
    </source>
</evidence>
<dbReference type="InterPro" id="IPR001737">
    <property type="entry name" value="KsgA/Erm"/>
</dbReference>
<comment type="caution">
    <text evidence="8">The sequence shown here is derived from an EMBL/GenBank/DDBJ whole genome shotgun (WGS) entry which is preliminary data.</text>
</comment>
<reference evidence="8 9" key="1">
    <citation type="journal article" date="2022" name="G3 (Bethesda)">
        <title>Enemy or ally: a genomic approach to elucidate the lifestyle of Phyllosticta citrichinaensis.</title>
        <authorList>
            <person name="Buijs V.A."/>
            <person name="Groenewald J.Z."/>
            <person name="Haridas S."/>
            <person name="LaButti K.M."/>
            <person name="Lipzen A."/>
            <person name="Martin F.M."/>
            <person name="Barry K."/>
            <person name="Grigoriev I.V."/>
            <person name="Crous P.W."/>
            <person name="Seidl M.F."/>
        </authorList>
    </citation>
    <scope>NUCLEOTIDE SEQUENCE [LARGE SCALE GENOMIC DNA]</scope>
    <source>
        <strain evidence="8 9">CBS 129764</strain>
    </source>
</reference>
<evidence type="ECO:0000313" key="9">
    <source>
        <dbReference type="Proteomes" id="UP001456524"/>
    </source>
</evidence>
<gene>
    <name evidence="8" type="ORF">IWX90DRAFT_104378</name>
</gene>
<evidence type="ECO:0000256" key="4">
    <source>
        <dbReference type="ARBA" id="ARBA00022679"/>
    </source>
</evidence>
<proteinExistence type="predicted"/>
<comment type="subcellular location">
    <subcellularLocation>
        <location evidence="1">Mitochondrion</location>
    </subcellularLocation>
</comment>
<keyword evidence="6" id="KW-0694">RNA-binding</keyword>
<dbReference type="Gene3D" id="1.10.8.100">
    <property type="entry name" value="Ribosomal RNA adenine dimethylase-like, domain 2"/>
    <property type="match status" value="1"/>
</dbReference>
<keyword evidence="9" id="KW-1185">Reference proteome</keyword>
<dbReference type="PANTHER" id="PTHR11727">
    <property type="entry name" value="DIMETHYLADENOSINE TRANSFERASE"/>
    <property type="match status" value="1"/>
</dbReference>
<keyword evidence="4" id="KW-0808">Transferase</keyword>